<proteinExistence type="predicted"/>
<organism evidence="1">
    <name type="scientific">Anguilla anguilla</name>
    <name type="common">European freshwater eel</name>
    <name type="synonym">Muraena anguilla</name>
    <dbReference type="NCBI Taxonomy" id="7936"/>
    <lineage>
        <taxon>Eukaryota</taxon>
        <taxon>Metazoa</taxon>
        <taxon>Chordata</taxon>
        <taxon>Craniata</taxon>
        <taxon>Vertebrata</taxon>
        <taxon>Euteleostomi</taxon>
        <taxon>Actinopterygii</taxon>
        <taxon>Neopterygii</taxon>
        <taxon>Teleostei</taxon>
        <taxon>Anguilliformes</taxon>
        <taxon>Anguillidae</taxon>
        <taxon>Anguilla</taxon>
    </lineage>
</organism>
<name>A0A0E9V9H5_ANGAN</name>
<reference evidence="1" key="2">
    <citation type="journal article" date="2015" name="Fish Shellfish Immunol.">
        <title>Early steps in the European eel (Anguilla anguilla)-Vibrio vulnificus interaction in the gills: Role of the RtxA13 toxin.</title>
        <authorList>
            <person name="Callol A."/>
            <person name="Pajuelo D."/>
            <person name="Ebbesson L."/>
            <person name="Teles M."/>
            <person name="MacKenzie S."/>
            <person name="Amaro C."/>
        </authorList>
    </citation>
    <scope>NUCLEOTIDE SEQUENCE</scope>
</reference>
<dbReference type="AlphaFoldDB" id="A0A0E9V9H5"/>
<reference evidence="1" key="1">
    <citation type="submission" date="2014-11" db="EMBL/GenBank/DDBJ databases">
        <authorList>
            <person name="Amaro Gonzalez C."/>
        </authorList>
    </citation>
    <scope>NUCLEOTIDE SEQUENCE</scope>
</reference>
<protein>
    <submittedName>
        <fullName evidence="1">Uncharacterized protein</fullName>
    </submittedName>
</protein>
<sequence>MCVHSHWPFLDKTGDHSSKT</sequence>
<evidence type="ECO:0000313" key="1">
    <source>
        <dbReference type="EMBL" id="JAH74707.1"/>
    </source>
</evidence>
<accession>A0A0E9V9H5</accession>
<dbReference type="EMBL" id="GBXM01033870">
    <property type="protein sequence ID" value="JAH74707.1"/>
    <property type="molecule type" value="Transcribed_RNA"/>
</dbReference>